<dbReference type="AlphaFoldDB" id="A0A1I5D3V0"/>
<dbReference type="EMBL" id="FOUP01000008">
    <property type="protein sequence ID" value="SFN93918.1"/>
    <property type="molecule type" value="Genomic_DNA"/>
</dbReference>
<reference evidence="2 5" key="2">
    <citation type="submission" date="2018-10" db="EMBL/GenBank/DDBJ databases">
        <title>Sequencing the genomes of 1000 actinobacteria strains.</title>
        <authorList>
            <person name="Klenk H.-P."/>
        </authorList>
    </citation>
    <scope>NUCLEOTIDE SEQUENCE [LARGE SCALE GENOMIC DNA]</scope>
    <source>
        <strain evidence="2 5">DSM 45119</strain>
    </source>
</reference>
<accession>A0A1I5D3V0</accession>
<evidence type="ECO:0000313" key="4">
    <source>
        <dbReference type="Proteomes" id="UP000199398"/>
    </source>
</evidence>
<dbReference type="PROSITE" id="PS50943">
    <property type="entry name" value="HTH_CROC1"/>
    <property type="match status" value="1"/>
</dbReference>
<dbReference type="STRING" id="455193.SAMN05421805_1082"/>
<dbReference type="InterPro" id="IPR043917">
    <property type="entry name" value="DUF5753"/>
</dbReference>
<dbReference type="Gene3D" id="1.10.260.40">
    <property type="entry name" value="lambda repressor-like DNA-binding domains"/>
    <property type="match status" value="1"/>
</dbReference>
<dbReference type="EMBL" id="RBXX01000002">
    <property type="protein sequence ID" value="RKT85251.1"/>
    <property type="molecule type" value="Genomic_DNA"/>
</dbReference>
<proteinExistence type="predicted"/>
<evidence type="ECO:0000259" key="1">
    <source>
        <dbReference type="PROSITE" id="PS50943"/>
    </source>
</evidence>
<dbReference type="Pfam" id="PF19054">
    <property type="entry name" value="DUF5753"/>
    <property type="match status" value="1"/>
</dbReference>
<protein>
    <submittedName>
        <fullName evidence="3">Helix-turn-helix domain-containing protein</fullName>
    </submittedName>
    <submittedName>
        <fullName evidence="2">Helix-turn-helix protein</fullName>
    </submittedName>
</protein>
<evidence type="ECO:0000313" key="5">
    <source>
        <dbReference type="Proteomes" id="UP000270697"/>
    </source>
</evidence>
<dbReference type="GO" id="GO:0003677">
    <property type="term" value="F:DNA binding"/>
    <property type="evidence" value="ECO:0007669"/>
    <property type="project" value="InterPro"/>
</dbReference>
<dbReference type="InterPro" id="IPR010982">
    <property type="entry name" value="Lambda_DNA-bd_dom_sf"/>
</dbReference>
<feature type="domain" description="HTH cro/C1-type" evidence="1">
    <location>
        <begin position="18"/>
        <end position="72"/>
    </location>
</feature>
<evidence type="ECO:0000313" key="3">
    <source>
        <dbReference type="EMBL" id="SFN93918.1"/>
    </source>
</evidence>
<organism evidence="3 4">
    <name type="scientific">Saccharopolyspora antimicrobica</name>
    <dbReference type="NCBI Taxonomy" id="455193"/>
    <lineage>
        <taxon>Bacteria</taxon>
        <taxon>Bacillati</taxon>
        <taxon>Actinomycetota</taxon>
        <taxon>Actinomycetes</taxon>
        <taxon>Pseudonocardiales</taxon>
        <taxon>Pseudonocardiaceae</taxon>
        <taxon>Saccharopolyspora</taxon>
    </lineage>
</organism>
<dbReference type="InterPro" id="IPR001387">
    <property type="entry name" value="Cro/C1-type_HTH"/>
</dbReference>
<gene>
    <name evidence="2" type="ORF">ATL45_3589</name>
    <name evidence="3" type="ORF">SAMN05421805_1082</name>
</gene>
<dbReference type="OrthoDB" id="4966777at2"/>
<dbReference type="CDD" id="cd00093">
    <property type="entry name" value="HTH_XRE"/>
    <property type="match status" value="1"/>
</dbReference>
<keyword evidence="5" id="KW-1185">Reference proteome</keyword>
<sequence>MLEPDAEQQQRKNLADTLRQLRKAAGLSGERLAVRAAMSQSKVSRIESGKTLPTVADVERIMTALDVQPAARDELLALARSANVEYTSLRSSARQGIWRSQAEIKALTESASVVRQFLPAIPSGLIQTRDYARAVLTPGVEGRPARDIDRAVQARLDSQGSLNDESRRFCFLLTEQAVRLKRAAASVMVEQLQHMAGASQRPNVDLAILPNAALVNASPLNVFVAYDDRLVLAEIFAGEVALRDYRDIMYHLNIFEHFYERALTGEDARRVLKSAADQFMRTRD</sequence>
<dbReference type="SMART" id="SM00530">
    <property type="entry name" value="HTH_XRE"/>
    <property type="match status" value="1"/>
</dbReference>
<evidence type="ECO:0000313" key="2">
    <source>
        <dbReference type="EMBL" id="RKT85251.1"/>
    </source>
</evidence>
<name>A0A1I5D3V0_9PSEU</name>
<dbReference type="Proteomes" id="UP000270697">
    <property type="component" value="Unassembled WGS sequence"/>
</dbReference>
<dbReference type="RefSeq" id="WP_093154991.1">
    <property type="nucleotide sequence ID" value="NZ_FOUP01000008.1"/>
</dbReference>
<dbReference type="Pfam" id="PF13560">
    <property type="entry name" value="HTH_31"/>
    <property type="match status" value="1"/>
</dbReference>
<reference evidence="3 4" key="1">
    <citation type="submission" date="2016-10" db="EMBL/GenBank/DDBJ databases">
        <authorList>
            <person name="de Groot N.N."/>
        </authorList>
    </citation>
    <scope>NUCLEOTIDE SEQUENCE [LARGE SCALE GENOMIC DNA]</scope>
    <source>
        <strain evidence="3 4">CPCC 201259</strain>
    </source>
</reference>
<dbReference type="SUPFAM" id="SSF47413">
    <property type="entry name" value="lambda repressor-like DNA-binding domains"/>
    <property type="match status" value="1"/>
</dbReference>
<dbReference type="Proteomes" id="UP000199398">
    <property type="component" value="Unassembled WGS sequence"/>
</dbReference>